<dbReference type="Proteomes" id="UP000317982">
    <property type="component" value="Unassembled WGS sequence"/>
</dbReference>
<comment type="caution">
    <text evidence="4">The sequence shown here is derived from an EMBL/GenBank/DDBJ whole genome shotgun (WGS) entry which is preliminary data.</text>
</comment>
<dbReference type="Pfam" id="PF00583">
    <property type="entry name" value="Acetyltransf_1"/>
    <property type="match status" value="1"/>
</dbReference>
<dbReference type="GO" id="GO:0016747">
    <property type="term" value="F:acyltransferase activity, transferring groups other than amino-acyl groups"/>
    <property type="evidence" value="ECO:0007669"/>
    <property type="project" value="InterPro"/>
</dbReference>
<dbReference type="PROSITE" id="PS51186">
    <property type="entry name" value="GNAT"/>
    <property type="match status" value="1"/>
</dbReference>
<accession>A0A545AJ68</accession>
<feature type="domain" description="N-acetyltransferase" evidence="3">
    <location>
        <begin position="9"/>
        <end position="165"/>
    </location>
</feature>
<gene>
    <name evidence="4" type="ORF">FL583_30100</name>
</gene>
<dbReference type="InterPro" id="IPR000182">
    <property type="entry name" value="GNAT_dom"/>
</dbReference>
<dbReference type="OrthoDB" id="9814648at2"/>
<keyword evidence="5" id="KW-1185">Reference proteome</keyword>
<dbReference type="Gene3D" id="3.40.630.30">
    <property type="match status" value="1"/>
</dbReference>
<protein>
    <submittedName>
        <fullName evidence="4">GNAT family N-acetyltransferase</fullName>
    </submittedName>
</protein>
<dbReference type="PANTHER" id="PTHR43877">
    <property type="entry name" value="AMINOALKYLPHOSPHONATE N-ACETYLTRANSFERASE-RELATED-RELATED"/>
    <property type="match status" value="1"/>
</dbReference>
<dbReference type="EMBL" id="VIRS01000027">
    <property type="protein sequence ID" value="TQS41358.1"/>
    <property type="molecule type" value="Genomic_DNA"/>
</dbReference>
<sequence>MERLVGAAVRLREASAQDVGRLSEIRATPDVYARWRGGADLTAEVAAELVDDDVEVLAIEYDGRVVGAIQWSEESDPDYRHASIDIYLDPAVHGRGLGADAVRTLARHLIARGHHRLVIDPAADNEAAIRCYRKVGFRPVGVMRRYERNADGVWCDGLLMDLLADELT</sequence>
<dbReference type="SUPFAM" id="SSF55729">
    <property type="entry name" value="Acyl-CoA N-acyltransferases (Nat)"/>
    <property type="match status" value="1"/>
</dbReference>
<dbReference type="RefSeq" id="WP_142708239.1">
    <property type="nucleotide sequence ID" value="NZ_VIRS01000027.1"/>
</dbReference>
<organism evidence="4 5">
    <name type="scientific">Cryptosporangium phraense</name>
    <dbReference type="NCBI Taxonomy" id="2593070"/>
    <lineage>
        <taxon>Bacteria</taxon>
        <taxon>Bacillati</taxon>
        <taxon>Actinomycetota</taxon>
        <taxon>Actinomycetes</taxon>
        <taxon>Cryptosporangiales</taxon>
        <taxon>Cryptosporangiaceae</taxon>
        <taxon>Cryptosporangium</taxon>
    </lineage>
</organism>
<dbReference type="CDD" id="cd04301">
    <property type="entry name" value="NAT_SF"/>
    <property type="match status" value="1"/>
</dbReference>
<name>A0A545AJ68_9ACTN</name>
<reference evidence="4 5" key="1">
    <citation type="submission" date="2019-07" db="EMBL/GenBank/DDBJ databases">
        <title>Cryptosporangium phraense sp. nov., isolated from plant litter.</title>
        <authorList>
            <person name="Suriyachadkun C."/>
        </authorList>
    </citation>
    <scope>NUCLEOTIDE SEQUENCE [LARGE SCALE GENOMIC DNA]</scope>
    <source>
        <strain evidence="4 5">A-T 5661</strain>
    </source>
</reference>
<dbReference type="InParanoid" id="A0A545AJ68"/>
<dbReference type="AlphaFoldDB" id="A0A545AJ68"/>
<evidence type="ECO:0000256" key="1">
    <source>
        <dbReference type="ARBA" id="ARBA00022679"/>
    </source>
</evidence>
<keyword evidence="1 4" id="KW-0808">Transferase</keyword>
<evidence type="ECO:0000256" key="2">
    <source>
        <dbReference type="ARBA" id="ARBA00023315"/>
    </source>
</evidence>
<dbReference type="InterPro" id="IPR050832">
    <property type="entry name" value="Bact_Acetyltransf"/>
</dbReference>
<evidence type="ECO:0000259" key="3">
    <source>
        <dbReference type="PROSITE" id="PS51186"/>
    </source>
</evidence>
<dbReference type="InterPro" id="IPR016181">
    <property type="entry name" value="Acyl_CoA_acyltransferase"/>
</dbReference>
<dbReference type="PANTHER" id="PTHR43877:SF2">
    <property type="entry name" value="AMINOALKYLPHOSPHONATE N-ACETYLTRANSFERASE-RELATED"/>
    <property type="match status" value="1"/>
</dbReference>
<evidence type="ECO:0000313" key="4">
    <source>
        <dbReference type="EMBL" id="TQS41358.1"/>
    </source>
</evidence>
<keyword evidence="2" id="KW-0012">Acyltransferase</keyword>
<proteinExistence type="predicted"/>
<evidence type="ECO:0000313" key="5">
    <source>
        <dbReference type="Proteomes" id="UP000317982"/>
    </source>
</evidence>